<reference evidence="1 2" key="1">
    <citation type="submission" date="2024-07" db="EMBL/GenBank/DDBJ databases">
        <authorList>
            <person name="Pitt A."/>
            <person name="Hahn M.W."/>
        </authorList>
    </citation>
    <scope>NUCLEOTIDE SEQUENCE [LARGE SCALE GENOMIC DNA]</scope>
    <source>
        <strain evidence="1 2">1-SAACH-A3</strain>
    </source>
</reference>
<dbReference type="Gene3D" id="3.30.460.40">
    <property type="match status" value="1"/>
</dbReference>
<organism evidence="1 2">
    <name type="scientific">Aquirufa salirivi</name>
    <dbReference type="NCBI Taxonomy" id="3104729"/>
    <lineage>
        <taxon>Bacteria</taxon>
        <taxon>Pseudomonadati</taxon>
        <taxon>Bacteroidota</taxon>
        <taxon>Cytophagia</taxon>
        <taxon>Cytophagales</taxon>
        <taxon>Flectobacillaceae</taxon>
        <taxon>Aquirufa</taxon>
    </lineage>
</organism>
<accession>A0ABW8RXT3</accession>
<dbReference type="InterPro" id="IPR039498">
    <property type="entry name" value="NTP_transf_5"/>
</dbReference>
<comment type="caution">
    <text evidence="1">The sequence shown here is derived from an EMBL/GenBank/DDBJ whole genome shotgun (WGS) entry which is preliminary data.</text>
</comment>
<keyword evidence="2" id="KW-1185">Reference proteome</keyword>
<gene>
    <name evidence="1" type="ORF">U0R11_09160</name>
</gene>
<protein>
    <submittedName>
        <fullName evidence="1">Nucleotidyltransferase family protein</fullName>
    </submittedName>
</protein>
<name>A0ABW8RXT3_9BACT</name>
<dbReference type="Pfam" id="PF14907">
    <property type="entry name" value="NTP_transf_5"/>
    <property type="match status" value="1"/>
</dbReference>
<dbReference type="RefSeq" id="WP_406751400.1">
    <property type="nucleotide sequence ID" value="NZ_JBEWZH010000006.1"/>
</dbReference>
<dbReference type="EMBL" id="JBEWZH010000006">
    <property type="protein sequence ID" value="MFL0162555.1"/>
    <property type="molecule type" value="Genomic_DNA"/>
</dbReference>
<evidence type="ECO:0000313" key="2">
    <source>
        <dbReference type="Proteomes" id="UP001623558"/>
    </source>
</evidence>
<proteinExistence type="predicted"/>
<evidence type="ECO:0000313" key="1">
    <source>
        <dbReference type="EMBL" id="MFL0162555.1"/>
    </source>
</evidence>
<dbReference type="Proteomes" id="UP001623558">
    <property type="component" value="Unassembled WGS sequence"/>
</dbReference>
<sequence>MKKEFSPELDILIQAITNQFEQEGFAPIFTDLPYDTGRLSKLYRYHGIQALIFSYERKEKFMAESIRTEVKLFMAQQVVKNLQYAAETTRLLKLFSEHQIPLLVLKGNILIQGIYQNKQVRTTSDLDVLIEKKHLIQGLEILLQDGYRINSPNLSHLNILPEDLKELIVNQSLHNEIHLQKGIINLDFHWDLFQHFFYQKYQEKKPLIDRVFDLTEKLKFNGIETQQLNSEGLFWMLLAHHGGKESWFRLRHIQDFHAFMYQYDKKINWELVISLVDDYRLTTAFKNALSILKSYLDYKLPPILDNYLDNFDCSKIDLIVKEWEKASYWGSNRALTLRHLYLTTQFQDKDFAYFKHIIVYLKYFKTLKRMDHYPNAYSFSGFLNSSFLLLKRLIKKE</sequence>